<dbReference type="EMBL" id="PYZR01000076">
    <property type="protein sequence ID" value="PTF66161.1"/>
    <property type="molecule type" value="Genomic_DNA"/>
</dbReference>
<organism evidence="2 3">
    <name type="scientific">Staphylococcus cohnii</name>
    <dbReference type="NCBI Taxonomy" id="29382"/>
    <lineage>
        <taxon>Bacteria</taxon>
        <taxon>Bacillati</taxon>
        <taxon>Bacillota</taxon>
        <taxon>Bacilli</taxon>
        <taxon>Bacillales</taxon>
        <taxon>Staphylococcaceae</taxon>
        <taxon>Staphylococcus</taxon>
        <taxon>Staphylococcus cohnii species complex</taxon>
    </lineage>
</organism>
<gene>
    <name evidence="2" type="ORF">BUY34_07540</name>
</gene>
<dbReference type="GO" id="GO:0003677">
    <property type="term" value="F:DNA binding"/>
    <property type="evidence" value="ECO:0007669"/>
    <property type="project" value="InterPro"/>
</dbReference>
<proteinExistence type="predicted"/>
<dbReference type="AlphaFoldDB" id="A0A2T4LS56"/>
<protein>
    <submittedName>
        <fullName evidence="2">XRE family transcriptional regulator</fullName>
    </submittedName>
</protein>
<comment type="caution">
    <text evidence="2">The sequence shown here is derived from an EMBL/GenBank/DDBJ whole genome shotgun (WGS) entry which is preliminary data.</text>
</comment>
<evidence type="ECO:0000313" key="2">
    <source>
        <dbReference type="EMBL" id="PTF66161.1"/>
    </source>
</evidence>
<dbReference type="InterPro" id="IPR010982">
    <property type="entry name" value="Lambda_DNA-bd_dom_sf"/>
</dbReference>
<feature type="domain" description="HTH cro/C1-type" evidence="1">
    <location>
        <begin position="27"/>
        <end position="62"/>
    </location>
</feature>
<dbReference type="Pfam" id="PF01381">
    <property type="entry name" value="HTH_3"/>
    <property type="match status" value="1"/>
</dbReference>
<sequence length="73" mass="8534">MNLSLKKDTRSYFLDDRVRQGLIEYEDLSVKTLTNIENGYNLPSLSTLKILSTALEIDFFQLLAEVYDYIPRQ</sequence>
<dbReference type="GeneID" id="66778168"/>
<dbReference type="PROSITE" id="PS50943">
    <property type="entry name" value="HTH_CROC1"/>
    <property type="match status" value="1"/>
</dbReference>
<dbReference type="Gene3D" id="1.10.260.40">
    <property type="entry name" value="lambda repressor-like DNA-binding domains"/>
    <property type="match status" value="1"/>
</dbReference>
<dbReference type="Proteomes" id="UP000241208">
    <property type="component" value="Unassembled WGS sequence"/>
</dbReference>
<accession>A0A2T4LS56</accession>
<name>A0A2T4LS56_9STAP</name>
<dbReference type="InterPro" id="IPR001387">
    <property type="entry name" value="Cro/C1-type_HTH"/>
</dbReference>
<dbReference type="SUPFAM" id="SSF47413">
    <property type="entry name" value="lambda repressor-like DNA-binding domains"/>
    <property type="match status" value="1"/>
</dbReference>
<evidence type="ECO:0000259" key="1">
    <source>
        <dbReference type="PROSITE" id="PS50943"/>
    </source>
</evidence>
<evidence type="ECO:0000313" key="3">
    <source>
        <dbReference type="Proteomes" id="UP000241208"/>
    </source>
</evidence>
<reference evidence="2 3" key="1">
    <citation type="journal article" date="2016" name="Front. Microbiol.">
        <title>Comprehensive Phylogenetic Analysis of Bovine Non-aureus Staphylococci Species Based on Whole-Genome Sequencing.</title>
        <authorList>
            <person name="Naushad S."/>
            <person name="Barkema H.W."/>
            <person name="Luby C."/>
            <person name="Condas L.A."/>
            <person name="Nobrega D.B."/>
            <person name="Carson D.A."/>
            <person name="De Buck J."/>
        </authorList>
    </citation>
    <scope>NUCLEOTIDE SEQUENCE [LARGE SCALE GENOMIC DNA]</scope>
    <source>
        <strain evidence="2 3">SNUC 3829</strain>
    </source>
</reference>
<dbReference type="RefSeq" id="WP_011867734.1">
    <property type="nucleotide sequence ID" value="NZ_JABXWY010000009.1"/>
</dbReference>